<evidence type="ECO:0000256" key="7">
    <source>
        <dbReference type="SAM" id="Phobius"/>
    </source>
</evidence>
<gene>
    <name evidence="8" type="ORF">LptCag_1453</name>
</gene>
<feature type="compositionally biased region" description="Gly residues" evidence="6">
    <location>
        <begin position="138"/>
        <end position="151"/>
    </location>
</feature>
<evidence type="ECO:0000256" key="6">
    <source>
        <dbReference type="SAM" id="MobiDB-lite"/>
    </source>
</evidence>
<keyword evidence="5 7" id="KW-0472">Membrane</keyword>
<feature type="compositionally biased region" description="Low complexity" evidence="6">
    <location>
        <begin position="183"/>
        <end position="214"/>
    </location>
</feature>
<dbReference type="InterPro" id="IPR005498">
    <property type="entry name" value="T4SS_VirB10/TraB/TrbI"/>
</dbReference>
<dbReference type="PATRIC" id="fig|178606.4.peg.1456"/>
<dbReference type="Proteomes" id="UP000029452">
    <property type="component" value="Unassembled WGS sequence"/>
</dbReference>
<dbReference type="Pfam" id="PF03743">
    <property type="entry name" value="TrbI"/>
    <property type="match status" value="1"/>
</dbReference>
<sequence>MADEQTPENTNYSTVIEKAIPGKGRFLSRKALIIGAVLVGFGLFMIIHGISQPVLKKKTAGQNVSDQQQSQITGPDENERAAIQVIRKIPTQRSSVGKSIPDLSHPQNHRSVGGQQQTSPGNSGQHRLPGSPQSRSMGGYGGRPGPGGQAYGGQSPEDSPILAYDGQNAASGGAGAYPGSPPGTGYTPETNPYLSGLHHSSASAGTSSFGGSVSQPPPPPSPFPAGFPGATQGQPEIPSGAMPGQSGMSYGDTNDQKGKEKFLAQARKSDFNGYLKSTPKKRLSDFEIAAGSIIPAVMLTKLDTDLPGPVYARVTSNVFNDVPGHEGEILIPANSRLTGHYSSNVSMGQTRILVAWDEIQFPNKTTINLRGMEGLDSTGQAGFHDIVDNHYMRIFGAAIILSFFTAASEMSIPSNAGSALTAPSEASVAQGAVGQNMGMVGSQMIQNQMNIQPTLRVRPGYQCNVYVSKTMFFASAYHPDKTE</sequence>
<evidence type="ECO:0000256" key="4">
    <source>
        <dbReference type="ARBA" id="ARBA00022989"/>
    </source>
</evidence>
<comment type="subcellular location">
    <subcellularLocation>
        <location evidence="1">Membrane</location>
        <topology evidence="1">Single-pass membrane protein</topology>
    </subcellularLocation>
</comment>
<evidence type="ECO:0000313" key="8">
    <source>
        <dbReference type="EMBL" id="KGA93743.1"/>
    </source>
</evidence>
<dbReference type="GO" id="GO:0016020">
    <property type="term" value="C:membrane"/>
    <property type="evidence" value="ECO:0007669"/>
    <property type="project" value="UniProtKB-SubCell"/>
</dbReference>
<feature type="compositionally biased region" description="Pro residues" evidence="6">
    <location>
        <begin position="215"/>
        <end position="225"/>
    </location>
</feature>
<comment type="caution">
    <text evidence="8">The sequence shown here is derived from an EMBL/GenBank/DDBJ whole genome shotgun (WGS) entry which is preliminary data.</text>
</comment>
<dbReference type="InterPro" id="IPR042217">
    <property type="entry name" value="T4SS_VirB10/TrbI"/>
</dbReference>
<feature type="compositionally biased region" description="Polar residues" evidence="6">
    <location>
        <begin position="105"/>
        <end position="136"/>
    </location>
</feature>
<feature type="region of interest" description="Disordered" evidence="6">
    <location>
        <begin position="88"/>
        <end position="256"/>
    </location>
</feature>
<dbReference type="EMBL" id="JPGK01000005">
    <property type="protein sequence ID" value="KGA93743.1"/>
    <property type="molecule type" value="Genomic_DNA"/>
</dbReference>
<proteinExistence type="inferred from homology"/>
<keyword evidence="4 7" id="KW-1133">Transmembrane helix</keyword>
<organism evidence="8 9">
    <name type="scientific">Leptospirillum ferriphilum</name>
    <dbReference type="NCBI Taxonomy" id="178606"/>
    <lineage>
        <taxon>Bacteria</taxon>
        <taxon>Pseudomonadati</taxon>
        <taxon>Nitrospirota</taxon>
        <taxon>Nitrospiria</taxon>
        <taxon>Nitrospirales</taxon>
        <taxon>Nitrospiraceae</taxon>
        <taxon>Leptospirillum</taxon>
    </lineage>
</organism>
<evidence type="ECO:0000256" key="5">
    <source>
        <dbReference type="ARBA" id="ARBA00023136"/>
    </source>
</evidence>
<evidence type="ECO:0000313" key="9">
    <source>
        <dbReference type="Proteomes" id="UP000029452"/>
    </source>
</evidence>
<feature type="transmembrane region" description="Helical" evidence="7">
    <location>
        <begin position="31"/>
        <end position="50"/>
    </location>
</feature>
<dbReference type="Gene3D" id="2.40.128.260">
    <property type="entry name" value="Type IV secretion system, VirB10/TraB/TrbI"/>
    <property type="match status" value="1"/>
</dbReference>
<keyword evidence="3 7" id="KW-0812">Transmembrane</keyword>
<dbReference type="AlphaFoldDB" id="A0A094W899"/>
<name>A0A094W899_9BACT</name>
<dbReference type="RefSeq" id="WP_052157840.1">
    <property type="nucleotide sequence ID" value="NZ_JPGK01000005.1"/>
</dbReference>
<evidence type="ECO:0000256" key="1">
    <source>
        <dbReference type="ARBA" id="ARBA00004167"/>
    </source>
</evidence>
<protein>
    <submittedName>
        <fullName evidence="8">IncP-type conjugative transfer protein TrbI</fullName>
    </submittedName>
</protein>
<evidence type="ECO:0000256" key="3">
    <source>
        <dbReference type="ARBA" id="ARBA00022692"/>
    </source>
</evidence>
<evidence type="ECO:0000256" key="2">
    <source>
        <dbReference type="ARBA" id="ARBA00010265"/>
    </source>
</evidence>
<dbReference type="CDD" id="cd16429">
    <property type="entry name" value="VirB10"/>
    <property type="match status" value="1"/>
</dbReference>
<comment type="similarity">
    <text evidence="2">Belongs to the TrbI/VirB10 family.</text>
</comment>
<reference evidence="8 9" key="1">
    <citation type="submission" date="2014-06" db="EMBL/GenBank/DDBJ databases">
        <title>Draft genome sequence of iron oxidizing acidophile Leptospirillum ferriphilum DSM14647.</title>
        <authorList>
            <person name="Cardenas J.P."/>
            <person name="Lazcano M."/>
            <person name="Ossandon F.J."/>
            <person name="Corbett M."/>
            <person name="Holmes D.S."/>
            <person name="Watkin E."/>
        </authorList>
    </citation>
    <scope>NUCLEOTIDE SEQUENCE [LARGE SCALE GENOMIC DNA]</scope>
    <source>
        <strain evidence="8 9">DSM 14647</strain>
    </source>
</reference>
<accession>A0A094W899</accession>